<gene>
    <name evidence="3" type="ORF">GEV26_12815</name>
</gene>
<keyword evidence="1" id="KW-0472">Membrane</keyword>
<dbReference type="RefSeq" id="WP_153653608.1">
    <property type="nucleotide sequence ID" value="NZ_CP045737.1"/>
</dbReference>
<keyword evidence="4" id="KW-1185">Reference proteome</keyword>
<name>A0A5Q2MLZ0_9ACTN</name>
<feature type="transmembrane region" description="Helical" evidence="1">
    <location>
        <begin position="41"/>
        <end position="66"/>
    </location>
</feature>
<protein>
    <submittedName>
        <fullName evidence="3">LysM peptidoglycan-binding domain-containing protein</fullName>
    </submittedName>
</protein>
<dbReference type="InterPro" id="IPR036779">
    <property type="entry name" value="LysM_dom_sf"/>
</dbReference>
<reference evidence="3 4" key="1">
    <citation type="submission" date="2019-11" db="EMBL/GenBank/DDBJ databases">
        <authorList>
            <person name="Li J."/>
        </authorList>
    </citation>
    <scope>NUCLEOTIDE SEQUENCE [LARGE SCALE GENOMIC DNA]</scope>
    <source>
        <strain evidence="3 4">MF47</strain>
    </source>
</reference>
<dbReference type="CDD" id="cd00118">
    <property type="entry name" value="LysM"/>
    <property type="match status" value="1"/>
</dbReference>
<evidence type="ECO:0000259" key="2">
    <source>
        <dbReference type="PROSITE" id="PS51782"/>
    </source>
</evidence>
<dbReference type="Pfam" id="PF01476">
    <property type="entry name" value="LysM"/>
    <property type="match status" value="1"/>
</dbReference>
<feature type="domain" description="LysM" evidence="2">
    <location>
        <begin position="139"/>
        <end position="196"/>
    </location>
</feature>
<dbReference type="PROSITE" id="PS51782">
    <property type="entry name" value="LYSM"/>
    <property type="match status" value="1"/>
</dbReference>
<keyword evidence="1" id="KW-1133">Transmembrane helix</keyword>
<evidence type="ECO:0000256" key="1">
    <source>
        <dbReference type="SAM" id="Phobius"/>
    </source>
</evidence>
<organism evidence="3 4">
    <name type="scientific">Aeromicrobium yanjiei</name>
    <dbReference type="NCBI Taxonomy" id="2662028"/>
    <lineage>
        <taxon>Bacteria</taxon>
        <taxon>Bacillati</taxon>
        <taxon>Actinomycetota</taxon>
        <taxon>Actinomycetes</taxon>
        <taxon>Propionibacteriales</taxon>
        <taxon>Nocardioidaceae</taxon>
        <taxon>Aeromicrobium</taxon>
    </lineage>
</organism>
<keyword evidence="1" id="KW-0812">Transmembrane</keyword>
<dbReference type="KEGG" id="aef:GEV26_12815"/>
<accession>A0A5Q2MLZ0</accession>
<dbReference type="AlphaFoldDB" id="A0A5Q2MLZ0"/>
<dbReference type="EMBL" id="CP045737">
    <property type="protein sequence ID" value="QGG42176.1"/>
    <property type="molecule type" value="Genomic_DNA"/>
</dbReference>
<sequence length="203" mass="20743">MRLSGWGWAMTALAAGSVYVLAPEAASSADALAGPSFAAALLALGSLVQLALSGWVLGAVLLTLAARSSRLARAVMPAAMRRALFVGAVGAMTLAPAHAEEIAAPGSRAPHSVNGLRLPDRPTAAAPSDVTSRARVTPRPVLVRPGDTLWAIASRSLPPDASPAVVAHAVERWHAANRTAIGSDPDLIFPGQHLTSPTGKDHP</sequence>
<dbReference type="InterPro" id="IPR018392">
    <property type="entry name" value="LysM"/>
</dbReference>
<proteinExistence type="predicted"/>
<evidence type="ECO:0000313" key="3">
    <source>
        <dbReference type="EMBL" id="QGG42176.1"/>
    </source>
</evidence>
<evidence type="ECO:0000313" key="4">
    <source>
        <dbReference type="Proteomes" id="UP000392064"/>
    </source>
</evidence>
<dbReference type="Gene3D" id="3.10.350.10">
    <property type="entry name" value="LysM domain"/>
    <property type="match status" value="1"/>
</dbReference>
<dbReference type="Proteomes" id="UP000392064">
    <property type="component" value="Chromosome"/>
</dbReference>